<organism evidence="1">
    <name type="scientific">Arcella intermedia</name>
    <dbReference type="NCBI Taxonomy" id="1963864"/>
    <lineage>
        <taxon>Eukaryota</taxon>
        <taxon>Amoebozoa</taxon>
        <taxon>Tubulinea</taxon>
        <taxon>Elardia</taxon>
        <taxon>Arcellinida</taxon>
        <taxon>Sphaerothecina</taxon>
        <taxon>Arcellidae</taxon>
        <taxon>Arcella</taxon>
    </lineage>
</organism>
<dbReference type="SUPFAM" id="SSF53474">
    <property type="entry name" value="alpha/beta-Hydrolases"/>
    <property type="match status" value="1"/>
</dbReference>
<dbReference type="PANTHER" id="PTHR42972:SF9">
    <property type="entry name" value="PEPTIDASE S9 PROLYL OLIGOPEPTIDASE CATALYTIC DOMAIN-CONTAINING PROTEIN"/>
    <property type="match status" value="1"/>
</dbReference>
<proteinExistence type="predicted"/>
<name>A0A6B2KXQ1_9EUKA</name>
<dbReference type="Gene3D" id="3.40.50.1820">
    <property type="entry name" value="alpha/beta hydrolase"/>
    <property type="match status" value="1"/>
</dbReference>
<protein>
    <recommendedName>
        <fullName evidence="2">Peptidase S9 prolyl oligopeptidase catalytic domain-containing protein</fullName>
    </recommendedName>
</protein>
<sequence>MAPFPIGTRELGADPLEAFGGIRNIPRADSSTYPSDLYFGSKVTWATAKTSAGQVTVQWNSSMVNWDLITEWAGSAGGSFQGWAVGDILVPSDTKYTLYCWSVSSVYIDDELFVGDRYGAGMISNAVSLPAGKHTFYVPFTSSTWGCALSPITSPLSVITAGDEMLAIPDLVSYANSVFFTSPYIALSLFNADPLEIMTSITISSKNPFITIQQNEFPSILPGQTRPVTFMVTSELQECAAKFTFNVSISFTQSGSTSSMEFPITTNCYSWPLSSVGGLIFTFPDFDGSIQYAAFKPPLYPCTAYPRGCSILFTLHGAGVSSSSFWGSFYQPQNYSWVLLPTNRRFYGFDWQGPGLKNALGSLRYLVGNLPGIPVGLKGEYGADEFRLIYAGHSMGGHGCWLMSSHFPDRALGVAPASGWVNFPLYVPYFTRNGISLTDPYLLQILDFSIAHDSPDYYLPHLVGIPTITRFGSLDDNVPPWVNFPLYVPYFTRNGISLTDPYLLQILDFSIAHDSPDYYLPHLVGIPTITRFGSLDDNVPPYHMRRMGRLIDQLSRNATWTEVSEVPGAGHWWNDVVDGPPMQDFFNRNAIQPNLPPLPTQFTVVTMNPSSSESKGGIKILQLEVLNRGGYIRVVRNKDRWNLYPQNVRRFSFVSFPTLISPGQIQIGKTVLPAVRLPAHYFFNGYGWEVRGDQSWMNEERHADTYGPFWQIIQGPLTIIYGTQGSSDETALRRNYALYIANTLYYKGKYQVDVLSDQSTPPTTSNLLLIGGPSTNYMSLKLSDSFPVSFAGRIPSIGGITFGDPGTGILFLSRGTQWNTLLAVLEGVDEKGLGKALGLFPLSSGVTMPDYAVAGPNWGWAGSGGLLAAGYWDNHWNYSYASSYTTLNLY</sequence>
<accession>A0A6B2KXQ1</accession>
<dbReference type="EMBL" id="GIBP01000452">
    <property type="protein sequence ID" value="NDV29421.1"/>
    <property type="molecule type" value="Transcribed_RNA"/>
</dbReference>
<dbReference type="AlphaFoldDB" id="A0A6B2KXQ1"/>
<dbReference type="PANTHER" id="PTHR42972">
    <property type="entry name" value="TOL-PAL SYSTEM PROTEIN TOLB"/>
    <property type="match status" value="1"/>
</dbReference>
<evidence type="ECO:0000313" key="1">
    <source>
        <dbReference type="EMBL" id="NDV29421.1"/>
    </source>
</evidence>
<reference evidence="1" key="1">
    <citation type="journal article" date="2020" name="J. Eukaryot. Microbiol.">
        <title>De novo Sequencing, Assembly and Annotation of the Transcriptome for the Free-Living Testate Amoeba Arcella intermedia.</title>
        <authorList>
            <person name="Ribeiro G.M."/>
            <person name="Porfirio-Sousa A.L."/>
            <person name="Maurer-Alcala X.X."/>
            <person name="Katz L.A."/>
            <person name="Lahr D.J.G."/>
        </authorList>
    </citation>
    <scope>NUCLEOTIDE SEQUENCE</scope>
</reference>
<evidence type="ECO:0008006" key="2">
    <source>
        <dbReference type="Google" id="ProtNLM"/>
    </source>
</evidence>
<dbReference type="InterPro" id="IPR029058">
    <property type="entry name" value="AB_hydrolase_fold"/>
</dbReference>